<dbReference type="Proteomes" id="UP000017836">
    <property type="component" value="Unassembled WGS sequence"/>
</dbReference>
<dbReference type="Gramene" id="ERN16272">
    <property type="protein sequence ID" value="ERN16272"/>
    <property type="gene ID" value="AMTR_s00063p00174640"/>
</dbReference>
<evidence type="ECO:0000313" key="1">
    <source>
        <dbReference type="EMBL" id="ERN16272.1"/>
    </source>
</evidence>
<protein>
    <submittedName>
        <fullName evidence="1">Uncharacterized protein</fullName>
    </submittedName>
</protein>
<organism evidence="1 2">
    <name type="scientific">Amborella trichopoda</name>
    <dbReference type="NCBI Taxonomy" id="13333"/>
    <lineage>
        <taxon>Eukaryota</taxon>
        <taxon>Viridiplantae</taxon>
        <taxon>Streptophyta</taxon>
        <taxon>Embryophyta</taxon>
        <taxon>Tracheophyta</taxon>
        <taxon>Spermatophyta</taxon>
        <taxon>Magnoliopsida</taxon>
        <taxon>Amborellales</taxon>
        <taxon>Amborellaceae</taxon>
        <taxon>Amborella</taxon>
    </lineage>
</organism>
<sequence>MEKCVASTVSQSKAYVNPSPFLSSIPKIQHLWSNLLLSHARSITSLFSLAGVEWASSWALQGTFAILGVMYPLWHYKVARKSRPSLRYSFDPLDVNPLAMVIVEDDVAPLEMVVEDEPNAAVVEVNNAVEAVAMVVGDESVAAVVEDINNVEDDLLKE</sequence>
<accession>U5D4C1</accession>
<gene>
    <name evidence="1" type="ORF">AMTR_s00063p00174640</name>
</gene>
<dbReference type="AlphaFoldDB" id="U5D4C1"/>
<keyword evidence="2" id="KW-1185">Reference proteome</keyword>
<dbReference type="HOGENOM" id="CLU_1671700_0_0_1"/>
<proteinExistence type="predicted"/>
<evidence type="ECO:0000313" key="2">
    <source>
        <dbReference type="Proteomes" id="UP000017836"/>
    </source>
</evidence>
<name>U5D4C1_AMBTC</name>
<reference evidence="2" key="1">
    <citation type="journal article" date="2013" name="Science">
        <title>The Amborella genome and the evolution of flowering plants.</title>
        <authorList>
            <consortium name="Amborella Genome Project"/>
        </authorList>
    </citation>
    <scope>NUCLEOTIDE SEQUENCE [LARGE SCALE GENOMIC DNA]</scope>
</reference>
<dbReference type="EMBL" id="KI392467">
    <property type="protein sequence ID" value="ERN16272.1"/>
    <property type="molecule type" value="Genomic_DNA"/>
</dbReference>